<dbReference type="InterPro" id="IPR013746">
    <property type="entry name" value="HMG_CoA_synt_C_dom"/>
</dbReference>
<evidence type="ECO:0000259" key="8">
    <source>
        <dbReference type="Pfam" id="PF08540"/>
    </source>
</evidence>
<keyword evidence="2 6" id="KW-0808">Transferase</keyword>
<dbReference type="InterPro" id="IPR000590">
    <property type="entry name" value="HMG_CoA_synt_AS"/>
</dbReference>
<accession>A0A9P8CRB4</accession>
<feature type="active site" description="Proton donor/acceptor" evidence="4">
    <location>
        <position position="253"/>
    </location>
</feature>
<feature type="domain" description="Hydroxymethylglutaryl-coenzyme A synthase N-terminal" evidence="7">
    <location>
        <begin position="4"/>
        <end position="175"/>
    </location>
</feature>
<proteinExistence type="inferred from homology"/>
<feature type="binding site" evidence="5">
    <location>
        <position position="210"/>
    </location>
    <ligand>
        <name>CoA</name>
        <dbReference type="ChEBI" id="CHEBI:57287"/>
    </ligand>
</feature>
<dbReference type="PANTHER" id="PTHR43323">
    <property type="entry name" value="3-HYDROXY-3-METHYLGLUTARYL COENZYME A SYNTHASE"/>
    <property type="match status" value="1"/>
</dbReference>
<dbReference type="Pfam" id="PF08540">
    <property type="entry name" value="HMG_CoA_synt_C"/>
    <property type="match status" value="1"/>
</dbReference>
<dbReference type="NCBIfam" id="TIGR01833">
    <property type="entry name" value="HMG-CoA-S_euk"/>
    <property type="match status" value="1"/>
</dbReference>
<evidence type="ECO:0000313" key="9">
    <source>
        <dbReference type="EMBL" id="KAG9256844.1"/>
    </source>
</evidence>
<dbReference type="InterPro" id="IPR013528">
    <property type="entry name" value="HMG_CoA_synth_N"/>
</dbReference>
<protein>
    <recommendedName>
        <fullName evidence="6">Hydroxymethylglutaryl-CoA synthase</fullName>
        <shortName evidence="6">HMG-CoA synthase</shortName>
        <ecNumber evidence="6">2.3.3.10</ecNumber>
    </recommendedName>
    <alternativeName>
        <fullName evidence="6">3-hydroxy-3-methylglutaryl coenzyme A synthase</fullName>
    </alternativeName>
</protein>
<feature type="active site" description="Acyl-thioester intermediate" evidence="4">
    <location>
        <position position="118"/>
    </location>
</feature>
<dbReference type="OrthoDB" id="1269963at2759"/>
<dbReference type="PROSITE" id="PS01226">
    <property type="entry name" value="HMG_COA_SYNTHASE"/>
    <property type="match status" value="1"/>
</dbReference>
<dbReference type="Proteomes" id="UP000887229">
    <property type="component" value="Unassembled WGS sequence"/>
</dbReference>
<evidence type="ECO:0000256" key="6">
    <source>
        <dbReference type="RuleBase" id="RU364071"/>
    </source>
</evidence>
<dbReference type="InterPro" id="IPR016039">
    <property type="entry name" value="Thiolase-like"/>
</dbReference>
<dbReference type="PANTHER" id="PTHR43323:SF2">
    <property type="entry name" value="HYDROXYMETHYLGLUTARYL-COA SYNTHASE"/>
    <property type="match status" value="1"/>
</dbReference>
<feature type="binding site" evidence="5">
    <location>
        <position position="258"/>
    </location>
    <ligand>
        <name>CoA</name>
        <dbReference type="ChEBI" id="CHEBI:57287"/>
    </ligand>
</feature>
<evidence type="ECO:0000259" key="7">
    <source>
        <dbReference type="Pfam" id="PF01154"/>
    </source>
</evidence>
<evidence type="ECO:0000313" key="10">
    <source>
        <dbReference type="Proteomes" id="UP000887229"/>
    </source>
</evidence>
<evidence type="ECO:0000256" key="2">
    <source>
        <dbReference type="ARBA" id="ARBA00022679"/>
    </source>
</evidence>
<reference evidence="9" key="1">
    <citation type="journal article" date="2021" name="IMA Fungus">
        <title>Genomic characterization of three marine fungi, including Emericellopsis atlantica sp. nov. with signatures of a generalist lifestyle and marine biomass degradation.</title>
        <authorList>
            <person name="Hagestad O.C."/>
            <person name="Hou L."/>
            <person name="Andersen J.H."/>
            <person name="Hansen E.H."/>
            <person name="Altermark B."/>
            <person name="Li C."/>
            <person name="Kuhnert E."/>
            <person name="Cox R.J."/>
            <person name="Crous P.W."/>
            <person name="Spatafora J.W."/>
            <person name="Lail K."/>
            <person name="Amirebrahimi M."/>
            <person name="Lipzen A."/>
            <person name="Pangilinan J."/>
            <person name="Andreopoulos W."/>
            <person name="Hayes R.D."/>
            <person name="Ng V."/>
            <person name="Grigoriev I.V."/>
            <person name="Jackson S.A."/>
            <person name="Sutton T.D.S."/>
            <person name="Dobson A.D.W."/>
            <person name="Rama T."/>
        </authorList>
    </citation>
    <scope>NUCLEOTIDE SEQUENCE</scope>
    <source>
        <strain evidence="9">TS7</strain>
    </source>
</reference>
<organism evidence="9 10">
    <name type="scientific">Emericellopsis atlantica</name>
    <dbReference type="NCBI Taxonomy" id="2614577"/>
    <lineage>
        <taxon>Eukaryota</taxon>
        <taxon>Fungi</taxon>
        <taxon>Dikarya</taxon>
        <taxon>Ascomycota</taxon>
        <taxon>Pezizomycotina</taxon>
        <taxon>Sordariomycetes</taxon>
        <taxon>Hypocreomycetidae</taxon>
        <taxon>Hypocreales</taxon>
        <taxon>Bionectriaceae</taxon>
        <taxon>Emericellopsis</taxon>
    </lineage>
</organism>
<feature type="domain" description="Hydroxymethylglutaryl-coenzyme A synthase C-terminal" evidence="8">
    <location>
        <begin position="176"/>
        <end position="449"/>
    </location>
</feature>
<dbReference type="RefSeq" id="XP_046120768.1">
    <property type="nucleotide sequence ID" value="XM_046263076.1"/>
</dbReference>
<comment type="function">
    <text evidence="6">Catalyzes the condensation of acetyl-CoA with acetoacetyl-CoA to form HMG-CoA.</text>
</comment>
<dbReference type="CDD" id="cd00827">
    <property type="entry name" value="init_cond_enzymes"/>
    <property type="match status" value="1"/>
</dbReference>
<dbReference type="EMBL" id="MU251247">
    <property type="protein sequence ID" value="KAG9256844.1"/>
    <property type="molecule type" value="Genomic_DNA"/>
</dbReference>
<sequence length="450" mass="49581">MASRPQNIGIKAIEIYFPNQYVEQTELEKHDGVSTGKYTIGLGQTKMAFCDDREDIYSFALTVTSRLLKNYAVDPKSVGRLEVGTETILDKSKSVKTVLMQLFGDNTNIEGVDTLNACYGGTNALLNTVNWIESSAWDGRDGIVVAGDIALYAKGAARPTGGAGAVAMLIGPDAPVVLEPGLRGTYMQHAYDFYKPDLTSEYPYVDGHYSNTCYMRALDAAYRDYCAKEAKQLNGAAADGKPTLDRFDYLAFHAPNCKLVAKSYARLLYHDYLANADAPAFGEVAPELRDMDYEKSLTDKVVEKTFMGLTKKKFQDRVSSSLNVATMCGNMYCASVWGGLASLLHYTAPADLDGKRIGVFSYGSGLAATFLSFRVKGSTETISKTLDIPARLEARKTLAPTEYEAFCDLRKQAHLQKGFAPQGQTENITPGTYYLEKVDDMFRREYTMKV</sequence>
<gene>
    <name evidence="9" type="ORF">F5Z01DRAFT_649200</name>
</gene>
<dbReference type="GO" id="GO:0006084">
    <property type="term" value="P:acetyl-CoA metabolic process"/>
    <property type="evidence" value="ECO:0007669"/>
    <property type="project" value="InterPro"/>
</dbReference>
<dbReference type="GO" id="GO:0010142">
    <property type="term" value="P:farnesyl diphosphate biosynthetic process, mevalonate pathway"/>
    <property type="evidence" value="ECO:0007669"/>
    <property type="project" value="InterPro"/>
</dbReference>
<dbReference type="FunFam" id="3.40.47.10:FF:000008">
    <property type="entry name" value="3-hydroxy-3-methylglutaryl coenzyme A synthase"/>
    <property type="match status" value="1"/>
</dbReference>
<comment type="similarity">
    <text evidence="1 6">Belongs to the thiolase-like superfamily. HMG-CoA synthase family.</text>
</comment>
<dbReference type="InterPro" id="IPR010122">
    <property type="entry name" value="HMG_CoA_synthase_euk"/>
</dbReference>
<comment type="caution">
    <text evidence="9">The sequence shown here is derived from an EMBL/GenBank/DDBJ whole genome shotgun (WGS) entry which is preliminary data.</text>
</comment>
<dbReference type="GO" id="GO:0004421">
    <property type="term" value="F:hydroxymethylglutaryl-CoA synthase activity"/>
    <property type="evidence" value="ECO:0007669"/>
    <property type="project" value="UniProtKB-EC"/>
</dbReference>
<dbReference type="Pfam" id="PF01154">
    <property type="entry name" value="HMG_CoA_synt_N"/>
    <property type="match status" value="1"/>
</dbReference>
<dbReference type="GeneID" id="70293979"/>
<comment type="catalytic activity">
    <reaction evidence="6">
        <text>acetoacetyl-CoA + acetyl-CoA + H2O = (3S)-3-hydroxy-3-methylglutaryl-CoA + CoA + H(+)</text>
        <dbReference type="Rhea" id="RHEA:10188"/>
        <dbReference type="ChEBI" id="CHEBI:15377"/>
        <dbReference type="ChEBI" id="CHEBI:15378"/>
        <dbReference type="ChEBI" id="CHEBI:43074"/>
        <dbReference type="ChEBI" id="CHEBI:57286"/>
        <dbReference type="ChEBI" id="CHEBI:57287"/>
        <dbReference type="ChEBI" id="CHEBI:57288"/>
        <dbReference type="EC" id="2.3.3.10"/>
    </reaction>
</comment>
<evidence type="ECO:0000256" key="1">
    <source>
        <dbReference type="ARBA" id="ARBA00007061"/>
    </source>
</evidence>
<dbReference type="Gene3D" id="3.40.47.10">
    <property type="match status" value="1"/>
</dbReference>
<feature type="active site" description="Proton donor/acceptor" evidence="4">
    <location>
        <position position="86"/>
    </location>
</feature>
<dbReference type="GO" id="GO:0006696">
    <property type="term" value="P:ergosterol biosynthetic process"/>
    <property type="evidence" value="ECO:0007669"/>
    <property type="project" value="TreeGrafter"/>
</dbReference>
<dbReference type="SUPFAM" id="SSF53901">
    <property type="entry name" value="Thiolase-like"/>
    <property type="match status" value="2"/>
</dbReference>
<keyword evidence="3" id="KW-0443">Lipid metabolism</keyword>
<evidence type="ECO:0000256" key="4">
    <source>
        <dbReference type="PIRSR" id="PIRSR610122-1"/>
    </source>
</evidence>
<evidence type="ECO:0000256" key="5">
    <source>
        <dbReference type="PIRSR" id="PIRSR610122-2"/>
    </source>
</evidence>
<feature type="binding site" evidence="5">
    <location>
        <position position="262"/>
    </location>
    <ligand>
        <name>CoA</name>
        <dbReference type="ChEBI" id="CHEBI:57287"/>
    </ligand>
</feature>
<dbReference type="EC" id="2.3.3.10" evidence="6"/>
<name>A0A9P8CRB4_9HYPO</name>
<evidence type="ECO:0000256" key="3">
    <source>
        <dbReference type="ARBA" id="ARBA00023098"/>
    </source>
</evidence>
<keyword evidence="10" id="KW-1185">Reference proteome</keyword>
<dbReference type="AlphaFoldDB" id="A0A9P8CRB4"/>